<evidence type="ECO:0000256" key="4">
    <source>
        <dbReference type="ARBA" id="ARBA00022763"/>
    </source>
</evidence>
<dbReference type="GO" id="GO:0007095">
    <property type="term" value="P:mitotic G2 DNA damage checkpoint signaling"/>
    <property type="evidence" value="ECO:0007669"/>
    <property type="project" value="InterPro"/>
</dbReference>
<dbReference type="Proteomes" id="UP001061958">
    <property type="component" value="Unassembled WGS sequence"/>
</dbReference>
<evidence type="ECO:0000256" key="5">
    <source>
        <dbReference type="ARBA" id="ARBA00023204"/>
    </source>
</evidence>
<dbReference type="SUPFAM" id="SSF49879">
    <property type="entry name" value="SMAD/FHA domain"/>
    <property type="match status" value="1"/>
</dbReference>
<keyword evidence="11" id="KW-1185">Reference proteome</keyword>
<dbReference type="EMBL" id="BQMJ01000005">
    <property type="protein sequence ID" value="GJQ08932.1"/>
    <property type="molecule type" value="Genomic_DNA"/>
</dbReference>
<evidence type="ECO:0000256" key="2">
    <source>
        <dbReference type="ARBA" id="ARBA00004286"/>
    </source>
</evidence>
<dbReference type="SUPFAM" id="SSF52113">
    <property type="entry name" value="BRCT domain"/>
    <property type="match status" value="1"/>
</dbReference>
<comment type="caution">
    <text evidence="10">The sequence shown here is derived from an EMBL/GenBank/DDBJ whole genome shotgun (WGS) entry which is preliminary data.</text>
</comment>
<feature type="compositionally biased region" description="Acidic residues" evidence="8">
    <location>
        <begin position="338"/>
        <end position="352"/>
    </location>
</feature>
<keyword evidence="6" id="KW-0539">Nucleus</keyword>
<gene>
    <name evidence="10" type="ORF">GpartN1_g723.t1</name>
</gene>
<dbReference type="Gene3D" id="3.40.50.10190">
    <property type="entry name" value="BRCT domain"/>
    <property type="match status" value="1"/>
</dbReference>
<name>A0A9C7UMT3_9RHOD</name>
<evidence type="ECO:0000256" key="3">
    <source>
        <dbReference type="ARBA" id="ARBA00022454"/>
    </source>
</evidence>
<dbReference type="PANTHER" id="PTHR12162:SF0">
    <property type="entry name" value="NIBRIN"/>
    <property type="match status" value="1"/>
</dbReference>
<accession>A0A9C7UMT3</accession>
<sequence length="436" mass="49356">MWYLEFLTCSPIQEHTFPLRFWIGGVKAGCKSFGRKSSVRLTCPNASRLHATLQVQAEGETEYLTVIDQSSHGTFLVRAENSLDLSNIEKLDKGIPVQLKPGDRIAFGRPGAWYIVGKEKWVIYADNLPEREYSLLKETCEKVGLNITDTWNSDVSIVLLNELLNSPWLCIALIRGIPVVHFGWIDRVKDIVLNSAEQVGLITVPDLAASYTQIPPTDSYFPRRSDIFTKEELSALVPNDNNRKYLFSSRKFFVNCIEQTELWELVISSAGGEIVKDEQDADFVVLWNRNIGPTASTRRKILTTHQVTVALLQTSTQILDKCDVEEPKSSPLKHPIDSDAETDEEERDENLDEVWKTERNQQQPLKTSSALLPSGVWLKRNKSSLPDDQQKEAFNKVSFIEISYPATKSLQHLKKPKQISRTTISCNEMKASNDIS</sequence>
<reference evidence="10" key="2">
    <citation type="submission" date="2022-01" db="EMBL/GenBank/DDBJ databases">
        <authorList>
            <person name="Hirooka S."/>
            <person name="Miyagishima S.Y."/>
        </authorList>
    </citation>
    <scope>NUCLEOTIDE SEQUENCE</scope>
    <source>
        <strain evidence="10">NBRC 102759</strain>
    </source>
</reference>
<evidence type="ECO:0000256" key="8">
    <source>
        <dbReference type="SAM" id="MobiDB-lite"/>
    </source>
</evidence>
<evidence type="ECO:0000313" key="10">
    <source>
        <dbReference type="EMBL" id="GJQ08932.1"/>
    </source>
</evidence>
<dbReference type="PANTHER" id="PTHR12162">
    <property type="entry name" value="NIBRIN-RELATED"/>
    <property type="match status" value="1"/>
</dbReference>
<organism evidence="10 11">
    <name type="scientific">Galdieria partita</name>
    <dbReference type="NCBI Taxonomy" id="83374"/>
    <lineage>
        <taxon>Eukaryota</taxon>
        <taxon>Rhodophyta</taxon>
        <taxon>Bangiophyceae</taxon>
        <taxon>Galdieriales</taxon>
        <taxon>Galdieriaceae</taxon>
        <taxon>Galdieria</taxon>
    </lineage>
</organism>
<dbReference type="GO" id="GO:0000724">
    <property type="term" value="P:double-strand break repair via homologous recombination"/>
    <property type="evidence" value="ECO:0007669"/>
    <property type="project" value="TreeGrafter"/>
</dbReference>
<dbReference type="PROSITE" id="PS50006">
    <property type="entry name" value="FHA_DOMAIN"/>
    <property type="match status" value="1"/>
</dbReference>
<dbReference type="OrthoDB" id="552194at2759"/>
<dbReference type="GO" id="GO:0003684">
    <property type="term" value="F:damaged DNA binding"/>
    <property type="evidence" value="ECO:0007669"/>
    <property type="project" value="TreeGrafter"/>
</dbReference>
<evidence type="ECO:0000259" key="9">
    <source>
        <dbReference type="PROSITE" id="PS50006"/>
    </source>
</evidence>
<feature type="region of interest" description="Disordered" evidence="8">
    <location>
        <begin position="323"/>
        <end position="368"/>
    </location>
</feature>
<keyword evidence="3" id="KW-0158">Chromosome</keyword>
<keyword evidence="4" id="KW-0227">DNA damage</keyword>
<comment type="subcellular location">
    <subcellularLocation>
        <location evidence="2">Chromosome</location>
    </subcellularLocation>
    <subcellularLocation>
        <location evidence="1">Nucleus</location>
    </subcellularLocation>
</comment>
<evidence type="ECO:0000256" key="6">
    <source>
        <dbReference type="ARBA" id="ARBA00023242"/>
    </source>
</evidence>
<dbReference type="InterPro" id="IPR040227">
    <property type="entry name" value="Nibrin-rel"/>
</dbReference>
<dbReference type="InterPro" id="IPR036420">
    <property type="entry name" value="BRCT_dom_sf"/>
</dbReference>
<dbReference type="Pfam" id="PF00498">
    <property type="entry name" value="FHA"/>
    <property type="match status" value="1"/>
</dbReference>
<evidence type="ECO:0000256" key="1">
    <source>
        <dbReference type="ARBA" id="ARBA00004123"/>
    </source>
</evidence>
<feature type="domain" description="FHA" evidence="9">
    <location>
        <begin position="21"/>
        <end position="76"/>
    </location>
</feature>
<comment type="similarity">
    <text evidence="7">Belongs to the Nibrin family.</text>
</comment>
<dbReference type="AlphaFoldDB" id="A0A9C7UMT3"/>
<proteinExistence type="inferred from homology"/>
<dbReference type="InterPro" id="IPR000253">
    <property type="entry name" value="FHA_dom"/>
</dbReference>
<reference evidence="10" key="1">
    <citation type="journal article" date="2022" name="Proc. Natl. Acad. Sci. U.S.A.">
        <title>Life cycle and functional genomics of the unicellular red alga Galdieria for elucidating algal and plant evolution and industrial use.</title>
        <authorList>
            <person name="Hirooka S."/>
            <person name="Itabashi T."/>
            <person name="Ichinose T.M."/>
            <person name="Onuma R."/>
            <person name="Fujiwara T."/>
            <person name="Yamashita S."/>
            <person name="Jong L.W."/>
            <person name="Tomita R."/>
            <person name="Iwane A.H."/>
            <person name="Miyagishima S.Y."/>
        </authorList>
    </citation>
    <scope>NUCLEOTIDE SEQUENCE</scope>
    <source>
        <strain evidence="10">NBRC 102759</strain>
    </source>
</reference>
<protein>
    <recommendedName>
        <fullName evidence="9">FHA domain-containing protein</fullName>
    </recommendedName>
</protein>
<dbReference type="GO" id="GO:0005694">
    <property type="term" value="C:chromosome"/>
    <property type="evidence" value="ECO:0007669"/>
    <property type="project" value="UniProtKB-SubCell"/>
</dbReference>
<dbReference type="GO" id="GO:0030870">
    <property type="term" value="C:Mre11 complex"/>
    <property type="evidence" value="ECO:0007669"/>
    <property type="project" value="InterPro"/>
</dbReference>
<dbReference type="Gene3D" id="2.60.200.20">
    <property type="match status" value="1"/>
</dbReference>
<keyword evidence="5" id="KW-0234">DNA repair</keyword>
<evidence type="ECO:0000313" key="11">
    <source>
        <dbReference type="Proteomes" id="UP001061958"/>
    </source>
</evidence>
<dbReference type="InterPro" id="IPR008984">
    <property type="entry name" value="SMAD_FHA_dom_sf"/>
</dbReference>
<evidence type="ECO:0000256" key="7">
    <source>
        <dbReference type="ARBA" id="ARBA00044757"/>
    </source>
</evidence>
<dbReference type="CDD" id="cd00027">
    <property type="entry name" value="BRCT"/>
    <property type="match status" value="1"/>
</dbReference>